<dbReference type="InterPro" id="IPR013825">
    <property type="entry name" value="Topo_IA_cen_sub2"/>
</dbReference>
<evidence type="ECO:0000256" key="5">
    <source>
        <dbReference type="ARBA" id="ARBA00023125"/>
    </source>
</evidence>
<dbReference type="PROSITE" id="PS00396">
    <property type="entry name" value="TOPO_IA_1"/>
    <property type="match status" value="1"/>
</dbReference>
<proteinExistence type="inferred from homology"/>
<comment type="caution">
    <text evidence="12">The sequence shown here is derived from an EMBL/GenBank/DDBJ whole genome shotgun (WGS) entry which is preliminary data.</text>
</comment>
<dbReference type="InterPro" id="IPR013826">
    <property type="entry name" value="Topo_IA_cen_sub3"/>
</dbReference>
<dbReference type="InterPro" id="IPR034144">
    <property type="entry name" value="TOPRIM_TopoIII"/>
</dbReference>
<protein>
    <recommendedName>
        <fullName evidence="3">DNA topoisomerase</fullName>
        <ecNumber evidence="3">5.6.2.1</ecNumber>
    </recommendedName>
    <alternativeName>
        <fullName evidence="10">Omega-protein</fullName>
    </alternativeName>
    <alternativeName>
        <fullName evidence="9">Relaxing enzyme</fullName>
    </alternativeName>
    <alternativeName>
        <fullName evidence="7">Swivelase</fullName>
    </alternativeName>
    <alternativeName>
        <fullName evidence="8">Untwisting enzyme</fullName>
    </alternativeName>
</protein>
<dbReference type="Gene3D" id="2.70.20.10">
    <property type="entry name" value="Topoisomerase I, domain 3"/>
    <property type="match status" value="1"/>
</dbReference>
<evidence type="ECO:0000256" key="3">
    <source>
        <dbReference type="ARBA" id="ARBA00012891"/>
    </source>
</evidence>
<dbReference type="InterPro" id="IPR023405">
    <property type="entry name" value="Topo_IA_core_domain"/>
</dbReference>
<dbReference type="GO" id="GO:0006265">
    <property type="term" value="P:DNA topological change"/>
    <property type="evidence" value="ECO:0007669"/>
    <property type="project" value="InterPro"/>
</dbReference>
<evidence type="ECO:0000259" key="11">
    <source>
        <dbReference type="PROSITE" id="PS52039"/>
    </source>
</evidence>
<dbReference type="SUPFAM" id="SSF56712">
    <property type="entry name" value="Prokaryotic type I DNA topoisomerase"/>
    <property type="match status" value="1"/>
</dbReference>
<dbReference type="SMART" id="SM00437">
    <property type="entry name" value="TOP1Ac"/>
    <property type="match status" value="1"/>
</dbReference>
<dbReference type="InterPro" id="IPR003601">
    <property type="entry name" value="Topo_IA_2"/>
</dbReference>
<dbReference type="Gene3D" id="1.10.290.10">
    <property type="entry name" value="Topoisomerase I, domain 4"/>
    <property type="match status" value="1"/>
</dbReference>
<evidence type="ECO:0000256" key="9">
    <source>
        <dbReference type="ARBA" id="ARBA00032235"/>
    </source>
</evidence>
<dbReference type="PANTHER" id="PTHR11390">
    <property type="entry name" value="PROKARYOTIC DNA TOPOISOMERASE"/>
    <property type="match status" value="1"/>
</dbReference>
<dbReference type="SMART" id="SM00436">
    <property type="entry name" value="TOP1Bc"/>
    <property type="match status" value="1"/>
</dbReference>
<name>A0A943XTZ0_9FIRM</name>
<dbReference type="Gene3D" id="1.10.460.10">
    <property type="entry name" value="Topoisomerase I, domain 2"/>
    <property type="match status" value="1"/>
</dbReference>
<dbReference type="GO" id="GO:0006281">
    <property type="term" value="P:DNA repair"/>
    <property type="evidence" value="ECO:0007669"/>
    <property type="project" value="TreeGrafter"/>
</dbReference>
<dbReference type="Gene3D" id="3.40.50.140">
    <property type="match status" value="1"/>
</dbReference>
<dbReference type="InterPro" id="IPR023406">
    <property type="entry name" value="Topo_IA_AS"/>
</dbReference>
<dbReference type="GO" id="GO:0043597">
    <property type="term" value="C:cytoplasmic replication fork"/>
    <property type="evidence" value="ECO:0007669"/>
    <property type="project" value="TreeGrafter"/>
</dbReference>
<dbReference type="PROSITE" id="PS52039">
    <property type="entry name" value="TOPO_IA_2"/>
    <property type="match status" value="1"/>
</dbReference>
<dbReference type="Proteomes" id="UP000748991">
    <property type="component" value="Unassembled WGS sequence"/>
</dbReference>
<dbReference type="InterPro" id="IPR013824">
    <property type="entry name" value="Topo_IA_cen_sub1"/>
</dbReference>
<reference evidence="12" key="1">
    <citation type="submission" date="2021-02" db="EMBL/GenBank/DDBJ databases">
        <title>Infant gut strain persistence is associated with maternal origin, phylogeny, and functional potential including surface adhesion and iron acquisition.</title>
        <authorList>
            <person name="Lou Y.C."/>
        </authorList>
    </citation>
    <scope>NUCLEOTIDE SEQUENCE</scope>
    <source>
        <strain evidence="12">L3_060_052G1_dasL3_060_052G1_concoct_1</strain>
    </source>
</reference>
<evidence type="ECO:0000256" key="6">
    <source>
        <dbReference type="ARBA" id="ARBA00023235"/>
    </source>
</evidence>
<sequence>MKLVICEKSSLAKNFAGAVNATRKGKIYMNKDYVVTNAVGHLLSLKSVKEYNPAYDKWKDIPLPFVPDEFEYMVSERTRSQYNLILDVLDDFEFDSIIHLGDADREGQLIIDNILDSVHNTLPVERLWLPAQTKDDILAGLKTMKDNREYRLLNDEGATRTYMDWLLGINLTVFLSVKTNNKFIVGRVLIPIVKRVYDRDQEIKKFKPEKFFELCQTVEKDKKSFNLTYSEKFFEENFADSKIEELNSLGNLVLSKVKSHKKTKKRPRLFSLDKLQKKLNVLYSFDFKKSLDIIQKLYEEGYLSYPRTDSEFLTESEFEKTKNVMNRVSQDCGDEFLVKLDKETFDDSKVESHSAVTITNKFPTGLTVDEDKVYETVLNRMKSHFCKDDMEIQETTYIFKLGDYEFKVSGEAVSQMGFSKYEKVKIKEELPVLTEGEEFPADFKKVEKMTSPPRKITEATLFDYLADPVRYDKELNERYNEAIEGKISLLKDSEDGMDHERPEKGLQIGTQASRTNIFENAMKYGYISKSGKTLSITEKGENLINILNEMSINLYASKSVEFEEMLIDVKTGKISVDDAVKKISKDLNEIISGARDVNFGNKYSNSKIQSKLIGECPKCGKHVFSIKAKNGYIYKCENNDCNFIFYSKQKRFNDVVKISVKDAQNLLKGKNIVANLTNKEGKKYDALLKLNAGEKYVNLDFDGFPKRKKPEILGTCPDCGKNVLALPMKKGGTFFICENKDNCDFKFSTNFKYFGDPVTINIDQAKKLLEGKSIEVELRTVSGKKYKAEVNMVFNNGFANLEKIRDK</sequence>
<dbReference type="GO" id="GO:0003677">
    <property type="term" value="F:DNA binding"/>
    <property type="evidence" value="ECO:0007669"/>
    <property type="project" value="UniProtKB-KW"/>
</dbReference>
<dbReference type="EMBL" id="JAGZZP010000010">
    <property type="protein sequence ID" value="MBS6535379.1"/>
    <property type="molecule type" value="Genomic_DNA"/>
</dbReference>
<dbReference type="Pfam" id="PF01751">
    <property type="entry name" value="Toprim"/>
    <property type="match status" value="1"/>
</dbReference>
<dbReference type="PANTHER" id="PTHR11390:SF21">
    <property type="entry name" value="DNA TOPOISOMERASE 3-ALPHA"/>
    <property type="match status" value="1"/>
</dbReference>
<organism evidence="12 13">
    <name type="scientific">Peptoniphilus harei</name>
    <dbReference type="NCBI Taxonomy" id="54005"/>
    <lineage>
        <taxon>Bacteria</taxon>
        <taxon>Bacillati</taxon>
        <taxon>Bacillota</taxon>
        <taxon>Tissierellia</taxon>
        <taxon>Tissierellales</taxon>
        <taxon>Peptoniphilaceae</taxon>
        <taxon>Peptoniphilus</taxon>
    </lineage>
</organism>
<dbReference type="Pfam" id="PF13101">
    <property type="entry name" value="DUF3945"/>
    <property type="match status" value="1"/>
</dbReference>
<dbReference type="InterPro" id="IPR003602">
    <property type="entry name" value="Topo_IA_DNA-bd_dom"/>
</dbReference>
<dbReference type="RefSeq" id="WP_278637957.1">
    <property type="nucleotide sequence ID" value="NZ_JAGZZP010000010.1"/>
</dbReference>
<keyword evidence="5" id="KW-0238">DNA-binding</keyword>
<evidence type="ECO:0000256" key="1">
    <source>
        <dbReference type="ARBA" id="ARBA00000213"/>
    </source>
</evidence>
<evidence type="ECO:0000313" key="13">
    <source>
        <dbReference type="Proteomes" id="UP000748991"/>
    </source>
</evidence>
<keyword evidence="4" id="KW-0799">Topoisomerase</keyword>
<dbReference type="EC" id="5.6.2.1" evidence="3"/>
<evidence type="ECO:0000256" key="4">
    <source>
        <dbReference type="ARBA" id="ARBA00023029"/>
    </source>
</evidence>
<dbReference type="InterPro" id="IPR006171">
    <property type="entry name" value="TOPRIM_dom"/>
</dbReference>
<comment type="catalytic activity">
    <reaction evidence="1">
        <text>ATP-independent breakage of single-stranded DNA, followed by passage and rejoining.</text>
        <dbReference type="EC" id="5.6.2.1"/>
    </reaction>
</comment>
<dbReference type="PRINTS" id="PR00417">
    <property type="entry name" value="PRTPISMRASEI"/>
</dbReference>
<evidence type="ECO:0000256" key="10">
    <source>
        <dbReference type="ARBA" id="ARBA00032877"/>
    </source>
</evidence>
<dbReference type="CDD" id="cd03362">
    <property type="entry name" value="TOPRIM_TopoIA_TopoIII"/>
    <property type="match status" value="1"/>
</dbReference>
<dbReference type="SMART" id="SM00493">
    <property type="entry name" value="TOPRIM"/>
    <property type="match status" value="1"/>
</dbReference>
<dbReference type="GO" id="GO:0006310">
    <property type="term" value="P:DNA recombination"/>
    <property type="evidence" value="ECO:0007669"/>
    <property type="project" value="TreeGrafter"/>
</dbReference>
<comment type="similarity">
    <text evidence="2">Belongs to the type IA topoisomerase family.</text>
</comment>
<accession>A0A943XTZ0</accession>
<dbReference type="GO" id="GO:0003917">
    <property type="term" value="F:DNA topoisomerase type I (single strand cut, ATP-independent) activity"/>
    <property type="evidence" value="ECO:0007669"/>
    <property type="project" value="UniProtKB-EC"/>
</dbReference>
<dbReference type="AlphaFoldDB" id="A0A943XTZ0"/>
<evidence type="ECO:0000256" key="8">
    <source>
        <dbReference type="ARBA" id="ARBA00031985"/>
    </source>
</evidence>
<dbReference type="Pfam" id="PF01131">
    <property type="entry name" value="Topoisom_bac"/>
    <property type="match status" value="1"/>
</dbReference>
<dbReference type="InterPro" id="IPR000380">
    <property type="entry name" value="Topo_IA"/>
</dbReference>
<evidence type="ECO:0000313" key="12">
    <source>
        <dbReference type="EMBL" id="MBS6535379.1"/>
    </source>
</evidence>
<evidence type="ECO:0000256" key="7">
    <source>
        <dbReference type="ARBA" id="ARBA00030003"/>
    </source>
</evidence>
<dbReference type="InterPro" id="IPR013497">
    <property type="entry name" value="Topo_IA_cen"/>
</dbReference>
<gene>
    <name evidence="12" type="ORF">KH327_06065</name>
</gene>
<evidence type="ECO:0000256" key="2">
    <source>
        <dbReference type="ARBA" id="ARBA00009446"/>
    </source>
</evidence>
<dbReference type="InterPro" id="IPR025222">
    <property type="entry name" value="DUF3945"/>
</dbReference>
<keyword evidence="6" id="KW-0413">Isomerase</keyword>
<feature type="domain" description="Topo IA-type catalytic" evidence="11">
    <location>
        <begin position="150"/>
        <end position="591"/>
    </location>
</feature>